<accession>A0A1J1HUP7</accession>
<evidence type="ECO:0000313" key="1">
    <source>
        <dbReference type="EMBL" id="CRK90230.1"/>
    </source>
</evidence>
<dbReference type="AlphaFoldDB" id="A0A1J1HUP7"/>
<evidence type="ECO:0000313" key="2">
    <source>
        <dbReference type="Proteomes" id="UP000183832"/>
    </source>
</evidence>
<sequence>MRKILKSNAEGQELTVEVFSSQLHNKIFTTSSKIHEFSALLIETGNGEKGRKVESFKSHAISR</sequence>
<proteinExistence type="predicted"/>
<reference evidence="1 2" key="1">
    <citation type="submission" date="2015-04" db="EMBL/GenBank/DDBJ databases">
        <authorList>
            <person name="Syromyatnikov M.Y."/>
            <person name="Popov V.N."/>
        </authorList>
    </citation>
    <scope>NUCLEOTIDE SEQUENCE [LARGE SCALE GENOMIC DNA]</scope>
</reference>
<organism evidence="1 2">
    <name type="scientific">Clunio marinus</name>
    <dbReference type="NCBI Taxonomy" id="568069"/>
    <lineage>
        <taxon>Eukaryota</taxon>
        <taxon>Metazoa</taxon>
        <taxon>Ecdysozoa</taxon>
        <taxon>Arthropoda</taxon>
        <taxon>Hexapoda</taxon>
        <taxon>Insecta</taxon>
        <taxon>Pterygota</taxon>
        <taxon>Neoptera</taxon>
        <taxon>Endopterygota</taxon>
        <taxon>Diptera</taxon>
        <taxon>Nematocera</taxon>
        <taxon>Chironomoidea</taxon>
        <taxon>Chironomidae</taxon>
        <taxon>Clunio</taxon>
    </lineage>
</organism>
<keyword evidence="2" id="KW-1185">Reference proteome</keyword>
<protein>
    <submittedName>
        <fullName evidence="1">CLUMA_CG003943, isoform A</fullName>
    </submittedName>
</protein>
<dbReference type="EMBL" id="CVRI01000017">
    <property type="protein sequence ID" value="CRK90230.1"/>
    <property type="molecule type" value="Genomic_DNA"/>
</dbReference>
<gene>
    <name evidence="1" type="ORF">CLUMA_CG003943</name>
</gene>
<name>A0A1J1HUP7_9DIPT</name>
<dbReference type="Proteomes" id="UP000183832">
    <property type="component" value="Unassembled WGS sequence"/>
</dbReference>